<dbReference type="Proteomes" id="UP000306319">
    <property type="component" value="Unassembled WGS sequence"/>
</dbReference>
<protein>
    <submittedName>
        <fullName evidence="1">TrkH family potassium uptake protein</fullName>
    </submittedName>
</protein>
<comment type="caution">
    <text evidence="1">The sequence shown here is derived from an EMBL/GenBank/DDBJ whole genome shotgun (WGS) entry which is preliminary data.</text>
</comment>
<proteinExistence type="predicted"/>
<reference evidence="1" key="1">
    <citation type="submission" date="2019-04" db="EMBL/GenBank/DDBJ databases">
        <title>Microbes associate with the intestines of laboratory mice.</title>
        <authorList>
            <person name="Navarre W."/>
            <person name="Wong E."/>
            <person name="Huang K."/>
            <person name="Tropini C."/>
            <person name="Ng K."/>
            <person name="Yu B."/>
        </authorList>
    </citation>
    <scope>NUCLEOTIDE SEQUENCE</scope>
    <source>
        <strain evidence="1">NM04_E33</strain>
    </source>
</reference>
<gene>
    <name evidence="1" type="ORF">E5331_14525</name>
</gene>
<name>A0AC61REJ8_9BACT</name>
<organism evidence="1 2">
    <name type="scientific">Lepagella muris</name>
    <dbReference type="NCBI Taxonomy" id="3032870"/>
    <lineage>
        <taxon>Bacteria</taxon>
        <taxon>Pseudomonadati</taxon>
        <taxon>Bacteroidota</taxon>
        <taxon>Bacteroidia</taxon>
        <taxon>Bacteroidales</taxon>
        <taxon>Muribaculaceae</taxon>
        <taxon>Lepagella</taxon>
    </lineage>
</organism>
<accession>A0AC61REJ8</accession>
<dbReference type="EMBL" id="SRYB01000025">
    <property type="protein sequence ID" value="TGY77397.1"/>
    <property type="molecule type" value="Genomic_DNA"/>
</dbReference>
<evidence type="ECO:0000313" key="1">
    <source>
        <dbReference type="EMBL" id="TGY77397.1"/>
    </source>
</evidence>
<sequence length="489" mass="53739">MKTKVINYRTVCRVMGWMLLLEAAMLILPTLVSISYGENDYKVFLAAIGCCMVPGLLLAQPGSGFNTDVTRRESYLLTGLCWVLFSAFGMLPLIWSPTCSLGVADAFFETMSGFTTTGATVIADVDRCSKGVLFWRSEIQWFGGLGIILFTLALLPALNKTDGIWMFNTETTGITHDKIHPRIGHTAKTLWMVYSMITILCILALWAGPMDLFDSVCTSMSCVSTGGFSPHSAGLDYWDSAYINGTMTIFMFVSGINFIILYRVARGDRKSLTGNDVFRCYCMILGVSYMITLLSLLISGEPRSLRNLLIDPLCQTVSAFTSTGVSSMPYEIMRPSVVAVLTLLMGIGACAGSTSGGLKTDRLLVICKNARNESRRILYPNRMNAIHVNGTYLSDGILIKIFAFLACYLFLWLATTVITTMYGFPVFDSAFAVLSCLSNNGLGYGITGSEGSFSVFPDLVKWLMSGVMLAGRLEIFTIIVLFIPRFWRG</sequence>
<evidence type="ECO:0000313" key="2">
    <source>
        <dbReference type="Proteomes" id="UP000306319"/>
    </source>
</evidence>
<keyword evidence="2" id="KW-1185">Reference proteome</keyword>